<proteinExistence type="predicted"/>
<sequence>MNPAYKPLQAWKGNDFVQAFRFKAGPAKARMDLTGSTVLMFVTWPGGEISREMTLSSSAGDAVLDQASVSLTREEVRGFPLGRATRFEIERRIGDDQETLLYGELVVAEWANKD</sequence>
<name>A0A5B2VA83_9HYPH</name>
<gene>
    <name evidence="1" type="ORF">F0L46_21185</name>
</gene>
<accession>A0A5B2VA83</accession>
<dbReference type="OrthoDB" id="8460546at2"/>
<reference evidence="1 2" key="1">
    <citation type="submission" date="2019-09" db="EMBL/GenBank/DDBJ databases">
        <title>Salinarimonas rosea gen. nov., sp. nov., a new member of the a-2 subgroup of the Proteobacteria.</title>
        <authorList>
            <person name="Liu J."/>
        </authorList>
    </citation>
    <scope>NUCLEOTIDE SEQUENCE [LARGE SCALE GENOMIC DNA]</scope>
    <source>
        <strain evidence="1 2">BN140002</strain>
    </source>
</reference>
<protein>
    <submittedName>
        <fullName evidence="1">Uncharacterized protein</fullName>
    </submittedName>
</protein>
<evidence type="ECO:0000313" key="2">
    <source>
        <dbReference type="Proteomes" id="UP000323142"/>
    </source>
</evidence>
<dbReference type="Proteomes" id="UP000323142">
    <property type="component" value="Unassembled WGS sequence"/>
</dbReference>
<keyword evidence="2" id="KW-1185">Reference proteome</keyword>
<evidence type="ECO:0000313" key="1">
    <source>
        <dbReference type="EMBL" id="KAA2235259.1"/>
    </source>
</evidence>
<reference evidence="1 2" key="2">
    <citation type="submission" date="2019-09" db="EMBL/GenBank/DDBJ databases">
        <authorList>
            <person name="Jin C."/>
        </authorList>
    </citation>
    <scope>NUCLEOTIDE SEQUENCE [LARGE SCALE GENOMIC DNA]</scope>
    <source>
        <strain evidence="1 2">BN140002</strain>
    </source>
</reference>
<comment type="caution">
    <text evidence="1">The sequence shown here is derived from an EMBL/GenBank/DDBJ whole genome shotgun (WGS) entry which is preliminary data.</text>
</comment>
<organism evidence="1 2">
    <name type="scientific">Salinarimonas soli</name>
    <dbReference type="NCBI Taxonomy" id="1638099"/>
    <lineage>
        <taxon>Bacteria</taxon>
        <taxon>Pseudomonadati</taxon>
        <taxon>Pseudomonadota</taxon>
        <taxon>Alphaproteobacteria</taxon>
        <taxon>Hyphomicrobiales</taxon>
        <taxon>Salinarimonadaceae</taxon>
        <taxon>Salinarimonas</taxon>
    </lineage>
</organism>
<dbReference type="AlphaFoldDB" id="A0A5B2VA83"/>
<dbReference type="RefSeq" id="WP_149821310.1">
    <property type="nucleotide sequence ID" value="NZ_VUOA01000037.1"/>
</dbReference>
<dbReference type="EMBL" id="VUOA01000037">
    <property type="protein sequence ID" value="KAA2235259.1"/>
    <property type="molecule type" value="Genomic_DNA"/>
</dbReference>